<dbReference type="EMBL" id="DS572723">
    <property type="protein sequence ID" value="EGY19602.1"/>
    <property type="molecule type" value="Genomic_DNA"/>
</dbReference>
<dbReference type="Proteomes" id="UP000001611">
    <property type="component" value="Chromosome 1"/>
</dbReference>
<name>G2XIF4_VERDV</name>
<evidence type="ECO:0000313" key="3">
    <source>
        <dbReference type="Proteomes" id="UP000001611"/>
    </source>
</evidence>
<evidence type="ECO:0000256" key="1">
    <source>
        <dbReference type="SAM" id="MobiDB-lite"/>
    </source>
</evidence>
<keyword evidence="3" id="KW-1185">Reference proteome</keyword>
<organism evidence="2 3">
    <name type="scientific">Verticillium dahliae (strain VdLs.17 / ATCC MYA-4575 / FGSC 10137)</name>
    <name type="common">Verticillium wilt</name>
    <dbReference type="NCBI Taxonomy" id="498257"/>
    <lineage>
        <taxon>Eukaryota</taxon>
        <taxon>Fungi</taxon>
        <taxon>Dikarya</taxon>
        <taxon>Ascomycota</taxon>
        <taxon>Pezizomycotina</taxon>
        <taxon>Sordariomycetes</taxon>
        <taxon>Hypocreomycetidae</taxon>
        <taxon>Glomerellales</taxon>
        <taxon>Plectosphaerellaceae</taxon>
        <taxon>Verticillium</taxon>
    </lineage>
</organism>
<dbReference type="AlphaFoldDB" id="G2XIF4"/>
<feature type="region of interest" description="Disordered" evidence="1">
    <location>
        <begin position="79"/>
        <end position="102"/>
    </location>
</feature>
<protein>
    <submittedName>
        <fullName evidence="2">Uncharacterized protein</fullName>
    </submittedName>
</protein>
<dbReference type="RefSeq" id="XP_009649576.1">
    <property type="nucleotide sequence ID" value="XM_009651281.1"/>
</dbReference>
<evidence type="ECO:0000313" key="2">
    <source>
        <dbReference type="EMBL" id="EGY19602.1"/>
    </source>
</evidence>
<sequence>MGVCSQANAWAGLSSRKWSEPSAMESELLPVAAARNHTKENAQQFFDPETQVYNVHTVQQQVRVEEGSWSLGSGCTGGRPSCASQLGQARTDEWARPIDVRP</sequence>
<dbReference type="KEGG" id="vda:VDAG_09936"/>
<accession>G2XIF4</accession>
<feature type="compositionally biased region" description="Basic and acidic residues" evidence="1">
    <location>
        <begin position="90"/>
        <end position="102"/>
    </location>
</feature>
<dbReference type="HOGENOM" id="CLU_2279617_0_0_1"/>
<dbReference type="GeneID" id="20711399"/>
<proteinExistence type="predicted"/>
<gene>
    <name evidence="2" type="ORF">VDAG_09936</name>
</gene>
<reference evidence="2 3" key="1">
    <citation type="submission" date="2008-03" db="EMBL/GenBank/DDBJ databases">
        <title>The Genome Sequence of Verticillium dahliae VdLs.17.</title>
        <authorList>
            <consortium name="The Broad Institute Genome Sequencing Platform"/>
            <person name="Ma L.-J.J."/>
            <person name="Klosterman S.J."/>
            <person name="Subbarao K."/>
            <person name="Dobinson K."/>
            <person name="Veronese P."/>
            <person name="Kang S."/>
            <person name="Gold S.E."/>
            <person name="Young S."/>
            <person name="Jaffe D."/>
            <person name="Gnerre S."/>
            <person name="Berlin A."/>
            <person name="Heiman D."/>
            <person name="Hepburn T."/>
            <person name="Sykes S."/>
            <person name="Alvarado L."/>
            <person name="Kodira C.D."/>
            <person name="Lander E."/>
            <person name="Galagan J."/>
            <person name="Nusbaum C."/>
            <person name="Birren B."/>
        </authorList>
    </citation>
    <scope>NUCLEOTIDE SEQUENCE [LARGE SCALE GENOMIC DNA]</scope>
    <source>
        <strain evidence="3">VdLs.17 / ATCC MYA-4575 / FGSC 10137</strain>
    </source>
</reference>
<dbReference type="InParanoid" id="G2XIF4"/>